<keyword evidence="8" id="KW-1185">Reference proteome</keyword>
<gene>
    <name evidence="7" type="ORF">K443DRAFT_659584</name>
</gene>
<dbReference type="PANTHER" id="PTHR43791">
    <property type="entry name" value="PERMEASE-RELATED"/>
    <property type="match status" value="1"/>
</dbReference>
<dbReference type="HOGENOM" id="CLU_001265_2_1_1"/>
<keyword evidence="5 6" id="KW-0472">Membrane</keyword>
<accession>A0A0C9XWP4</accession>
<evidence type="ECO:0000256" key="5">
    <source>
        <dbReference type="ARBA" id="ARBA00023136"/>
    </source>
</evidence>
<name>A0A0C9XWP4_9AGAR</name>
<dbReference type="PANTHER" id="PTHR43791:SF65">
    <property type="entry name" value="MAJOR FACILITATOR SUPERFAMILY (MFS) PROFILE DOMAIN-CONTAINING PROTEIN-RELATED"/>
    <property type="match status" value="1"/>
</dbReference>
<feature type="transmembrane region" description="Helical" evidence="6">
    <location>
        <begin position="384"/>
        <end position="403"/>
    </location>
</feature>
<evidence type="ECO:0000256" key="1">
    <source>
        <dbReference type="ARBA" id="ARBA00004141"/>
    </source>
</evidence>
<sequence>MIKKEQNPPLGEPREAQEWGNGFSSLFRRWGRPATDLDAIATQPSVFDDPITLEAYRPPPQFENTHRFDPAARWTWREEKKIIRKVDLKIMVWACIMFFSLELDRSNISQANSDNFLQDLGLTTDDFNLGNTLFRLSFLSAEIPSQLISKRVGPDIWIPSQMMLWRIVSLSQFWLSGRKSFLATRLFLLGFLQGGFIPDVVLYLSYFYTKTELPVRFAFFWISNYVADISSAFLATGILRLRGVGGKAGWRYLFLLEGILTLVVGFTSFFMMPPGPTQTKAWYRPKGWFSEREEIIMVNRWETSKFSFVFLTDMCRVLRDDPSKSNMHNREGLDIKMIWGALIDWQLWPLYVLGLVHFIPVIPPQTYLTLSLRNLGFNTTETNLLTIPSSVLGASLLLASAYFSEIIDSRAGATIILQLWALPLLIALHTFNQHTPQWVYYAVVSLIAGYPSVHPIQVAWTSRNSYSVRTRTISASVYNMAVQAGSVIAQNIYRQDDKPLYKRGNRDLICITSMNIVLYIGTYFFYRYLNARRDKVWKTWTNKEQREYMKTTKDEGNKRMDFRFAY</sequence>
<dbReference type="EMBL" id="KN838598">
    <property type="protein sequence ID" value="KIK02017.1"/>
    <property type="molecule type" value="Genomic_DNA"/>
</dbReference>
<dbReference type="SUPFAM" id="SSF103473">
    <property type="entry name" value="MFS general substrate transporter"/>
    <property type="match status" value="1"/>
</dbReference>
<dbReference type="OrthoDB" id="1935484at2759"/>
<dbReference type="AlphaFoldDB" id="A0A0C9XWP4"/>
<feature type="transmembrane region" description="Helical" evidence="6">
    <location>
        <begin position="253"/>
        <end position="272"/>
    </location>
</feature>
<proteinExistence type="predicted"/>
<reference evidence="7 8" key="1">
    <citation type="submission" date="2014-04" db="EMBL/GenBank/DDBJ databases">
        <authorList>
            <consortium name="DOE Joint Genome Institute"/>
            <person name="Kuo A."/>
            <person name="Kohler A."/>
            <person name="Nagy L.G."/>
            <person name="Floudas D."/>
            <person name="Copeland A."/>
            <person name="Barry K.W."/>
            <person name="Cichocki N."/>
            <person name="Veneault-Fourrey C."/>
            <person name="LaButti K."/>
            <person name="Lindquist E.A."/>
            <person name="Lipzen A."/>
            <person name="Lundell T."/>
            <person name="Morin E."/>
            <person name="Murat C."/>
            <person name="Sun H."/>
            <person name="Tunlid A."/>
            <person name="Henrissat B."/>
            <person name="Grigoriev I.V."/>
            <person name="Hibbett D.S."/>
            <person name="Martin F."/>
            <person name="Nordberg H.P."/>
            <person name="Cantor M.N."/>
            <person name="Hua S.X."/>
        </authorList>
    </citation>
    <scope>NUCLEOTIDE SEQUENCE [LARGE SCALE GENOMIC DNA]</scope>
    <source>
        <strain evidence="7 8">LaAM-08-1</strain>
    </source>
</reference>
<feature type="transmembrane region" description="Helical" evidence="6">
    <location>
        <begin position="415"/>
        <end position="432"/>
    </location>
</feature>
<dbReference type="Proteomes" id="UP000054477">
    <property type="component" value="Unassembled WGS sequence"/>
</dbReference>
<protein>
    <recommendedName>
        <fullName evidence="9">MFS general substrate transporter</fullName>
    </recommendedName>
</protein>
<dbReference type="InterPro" id="IPR011701">
    <property type="entry name" value="MFS"/>
</dbReference>
<feature type="transmembrane region" description="Helical" evidence="6">
    <location>
        <begin position="438"/>
        <end position="460"/>
    </location>
</feature>
<keyword evidence="3 6" id="KW-0812">Transmembrane</keyword>
<feature type="transmembrane region" description="Helical" evidence="6">
    <location>
        <begin position="218"/>
        <end position="241"/>
    </location>
</feature>
<dbReference type="STRING" id="1095629.A0A0C9XWP4"/>
<evidence type="ECO:0008006" key="9">
    <source>
        <dbReference type="Google" id="ProtNLM"/>
    </source>
</evidence>
<evidence type="ECO:0000313" key="8">
    <source>
        <dbReference type="Proteomes" id="UP000054477"/>
    </source>
</evidence>
<comment type="subcellular location">
    <subcellularLocation>
        <location evidence="1">Membrane</location>
        <topology evidence="1">Multi-pass membrane protein</topology>
    </subcellularLocation>
</comment>
<evidence type="ECO:0000256" key="6">
    <source>
        <dbReference type="SAM" id="Phobius"/>
    </source>
</evidence>
<dbReference type="Gene3D" id="1.20.1250.20">
    <property type="entry name" value="MFS general substrate transporter like domains"/>
    <property type="match status" value="2"/>
</dbReference>
<dbReference type="Pfam" id="PF07690">
    <property type="entry name" value="MFS_1"/>
    <property type="match status" value="1"/>
</dbReference>
<keyword evidence="2" id="KW-0813">Transport</keyword>
<organism evidence="7 8">
    <name type="scientific">Laccaria amethystina LaAM-08-1</name>
    <dbReference type="NCBI Taxonomy" id="1095629"/>
    <lineage>
        <taxon>Eukaryota</taxon>
        <taxon>Fungi</taxon>
        <taxon>Dikarya</taxon>
        <taxon>Basidiomycota</taxon>
        <taxon>Agaricomycotina</taxon>
        <taxon>Agaricomycetes</taxon>
        <taxon>Agaricomycetidae</taxon>
        <taxon>Agaricales</taxon>
        <taxon>Agaricineae</taxon>
        <taxon>Hydnangiaceae</taxon>
        <taxon>Laccaria</taxon>
    </lineage>
</organism>
<dbReference type="GO" id="GO:0022857">
    <property type="term" value="F:transmembrane transporter activity"/>
    <property type="evidence" value="ECO:0007669"/>
    <property type="project" value="InterPro"/>
</dbReference>
<keyword evidence="4 6" id="KW-1133">Transmembrane helix</keyword>
<reference evidence="8" key="2">
    <citation type="submission" date="2015-01" db="EMBL/GenBank/DDBJ databases">
        <title>Evolutionary Origins and Diversification of the Mycorrhizal Mutualists.</title>
        <authorList>
            <consortium name="DOE Joint Genome Institute"/>
            <consortium name="Mycorrhizal Genomics Consortium"/>
            <person name="Kohler A."/>
            <person name="Kuo A."/>
            <person name="Nagy L.G."/>
            <person name="Floudas D."/>
            <person name="Copeland A."/>
            <person name="Barry K.W."/>
            <person name="Cichocki N."/>
            <person name="Veneault-Fourrey C."/>
            <person name="LaButti K."/>
            <person name="Lindquist E.A."/>
            <person name="Lipzen A."/>
            <person name="Lundell T."/>
            <person name="Morin E."/>
            <person name="Murat C."/>
            <person name="Riley R."/>
            <person name="Ohm R."/>
            <person name="Sun H."/>
            <person name="Tunlid A."/>
            <person name="Henrissat B."/>
            <person name="Grigoriev I.V."/>
            <person name="Hibbett D.S."/>
            <person name="Martin F."/>
        </authorList>
    </citation>
    <scope>NUCLEOTIDE SEQUENCE [LARGE SCALE GENOMIC DNA]</scope>
    <source>
        <strain evidence="8">LaAM-08-1</strain>
    </source>
</reference>
<dbReference type="GO" id="GO:0016020">
    <property type="term" value="C:membrane"/>
    <property type="evidence" value="ECO:0007669"/>
    <property type="project" value="UniProtKB-SubCell"/>
</dbReference>
<evidence type="ECO:0000256" key="4">
    <source>
        <dbReference type="ARBA" id="ARBA00022989"/>
    </source>
</evidence>
<feature type="transmembrane region" description="Helical" evidence="6">
    <location>
        <begin position="508"/>
        <end position="526"/>
    </location>
</feature>
<evidence type="ECO:0000256" key="3">
    <source>
        <dbReference type="ARBA" id="ARBA00022692"/>
    </source>
</evidence>
<dbReference type="InterPro" id="IPR036259">
    <property type="entry name" value="MFS_trans_sf"/>
</dbReference>
<dbReference type="FunFam" id="1.20.1250.20:FF:000106">
    <property type="entry name" value="MFS transporter, putative"/>
    <property type="match status" value="1"/>
</dbReference>
<feature type="transmembrane region" description="Helical" evidence="6">
    <location>
        <begin position="187"/>
        <end position="206"/>
    </location>
</feature>
<evidence type="ECO:0000313" key="7">
    <source>
        <dbReference type="EMBL" id="KIK02017.1"/>
    </source>
</evidence>
<evidence type="ECO:0000256" key="2">
    <source>
        <dbReference type="ARBA" id="ARBA00022448"/>
    </source>
</evidence>